<dbReference type="OrthoDB" id="3387386at2"/>
<dbReference type="Gene3D" id="1.10.3230.30">
    <property type="entry name" value="Phage gp6-like head-tail connector protein"/>
    <property type="match status" value="1"/>
</dbReference>
<protein>
    <recommendedName>
        <fullName evidence="3">Phage gp6-like head-tail connector protein</fullName>
    </recommendedName>
</protein>
<gene>
    <name evidence="1" type="ORF">CLV30_109189</name>
</gene>
<organism evidence="1 2">
    <name type="scientific">Haloactinopolyspora alba</name>
    <dbReference type="NCBI Taxonomy" id="648780"/>
    <lineage>
        <taxon>Bacteria</taxon>
        <taxon>Bacillati</taxon>
        <taxon>Actinomycetota</taxon>
        <taxon>Actinomycetes</taxon>
        <taxon>Jiangellales</taxon>
        <taxon>Jiangellaceae</taxon>
        <taxon>Haloactinopolyspora</taxon>
    </lineage>
</organism>
<dbReference type="Proteomes" id="UP000243528">
    <property type="component" value="Unassembled WGS sequence"/>
</dbReference>
<dbReference type="EMBL" id="PYGE01000009">
    <property type="protein sequence ID" value="PSL02881.1"/>
    <property type="molecule type" value="Genomic_DNA"/>
</dbReference>
<dbReference type="RefSeq" id="WP_106537864.1">
    <property type="nucleotide sequence ID" value="NZ_PYGE01000009.1"/>
</dbReference>
<comment type="caution">
    <text evidence="1">The sequence shown here is derived from an EMBL/GenBank/DDBJ whole genome shotgun (WGS) entry which is preliminary data.</text>
</comment>
<accession>A0A2P8E082</accession>
<sequence length="199" mass="22202">MAWAEDYVTAVELRDYMRFNDSEDDVELALAVSAASRAVDNRTNRQFGKVDTAEERTYAAEWDRRRCRWLVEIDDVQDTTGLTVQTADGAAVDSYALEPVNAKKESRPYTRLVLRTLSTETLTSGEDEVTVSALWGWTTVPDAVKQATLLQASRFFTRRNAPFGVAGSPETGSEMRLLARVDPDVAVALSPYVRWWGAA</sequence>
<evidence type="ECO:0000313" key="1">
    <source>
        <dbReference type="EMBL" id="PSL02881.1"/>
    </source>
</evidence>
<dbReference type="AlphaFoldDB" id="A0A2P8E082"/>
<evidence type="ECO:0008006" key="3">
    <source>
        <dbReference type="Google" id="ProtNLM"/>
    </source>
</evidence>
<keyword evidence="2" id="KW-1185">Reference proteome</keyword>
<evidence type="ECO:0000313" key="2">
    <source>
        <dbReference type="Proteomes" id="UP000243528"/>
    </source>
</evidence>
<name>A0A2P8E082_9ACTN</name>
<reference evidence="1 2" key="1">
    <citation type="submission" date="2018-03" db="EMBL/GenBank/DDBJ databases">
        <title>Genomic Encyclopedia of Archaeal and Bacterial Type Strains, Phase II (KMG-II): from individual species to whole genera.</title>
        <authorList>
            <person name="Goeker M."/>
        </authorList>
    </citation>
    <scope>NUCLEOTIDE SEQUENCE [LARGE SCALE GENOMIC DNA]</scope>
    <source>
        <strain evidence="1 2">DSM 45211</strain>
    </source>
</reference>
<proteinExistence type="predicted"/>